<dbReference type="InterPro" id="IPR003607">
    <property type="entry name" value="HD/PDEase_dom"/>
</dbReference>
<dbReference type="PROSITE" id="PS51832">
    <property type="entry name" value="HD_GYP"/>
    <property type="match status" value="1"/>
</dbReference>
<organism evidence="2 3">
    <name type="scientific">Pseudobacteriovorax antillogorgiicola</name>
    <dbReference type="NCBI Taxonomy" id="1513793"/>
    <lineage>
        <taxon>Bacteria</taxon>
        <taxon>Pseudomonadati</taxon>
        <taxon>Bdellovibrionota</taxon>
        <taxon>Oligoflexia</taxon>
        <taxon>Oligoflexales</taxon>
        <taxon>Pseudobacteriovoracaceae</taxon>
        <taxon>Pseudobacteriovorax</taxon>
    </lineage>
</organism>
<dbReference type="Gene3D" id="1.10.3210.10">
    <property type="entry name" value="Hypothetical protein af1432"/>
    <property type="match status" value="1"/>
</dbReference>
<gene>
    <name evidence="2" type="ORF">SAMN06296036_112114</name>
</gene>
<dbReference type="PANTHER" id="PTHR43155:SF2">
    <property type="entry name" value="CYCLIC DI-GMP PHOSPHODIESTERASE PA4108"/>
    <property type="match status" value="1"/>
</dbReference>
<dbReference type="AlphaFoldDB" id="A0A1Y6C469"/>
<evidence type="ECO:0000259" key="1">
    <source>
        <dbReference type="PROSITE" id="PS51832"/>
    </source>
</evidence>
<proteinExistence type="predicted"/>
<accession>A0A1Y6C469</accession>
<dbReference type="SMART" id="SM00471">
    <property type="entry name" value="HDc"/>
    <property type="match status" value="1"/>
</dbReference>
<dbReference type="SUPFAM" id="SSF109604">
    <property type="entry name" value="HD-domain/PDEase-like"/>
    <property type="match status" value="1"/>
</dbReference>
<protein>
    <submittedName>
        <fullName evidence="2">HD-GYP domain, c-di-GMP phosphodiesterase class II (Or its inactivated variant)</fullName>
    </submittedName>
</protein>
<feature type="domain" description="HD-GYP" evidence="1">
    <location>
        <begin position="138"/>
        <end position="331"/>
    </location>
</feature>
<dbReference type="OrthoDB" id="5289593at2"/>
<evidence type="ECO:0000313" key="3">
    <source>
        <dbReference type="Proteomes" id="UP000192907"/>
    </source>
</evidence>
<dbReference type="RefSeq" id="WP_132320507.1">
    <property type="nucleotide sequence ID" value="NZ_FWZT01000012.1"/>
</dbReference>
<dbReference type="CDD" id="cd00077">
    <property type="entry name" value="HDc"/>
    <property type="match status" value="1"/>
</dbReference>
<dbReference type="EMBL" id="FWZT01000012">
    <property type="protein sequence ID" value="SMF40938.1"/>
    <property type="molecule type" value="Genomic_DNA"/>
</dbReference>
<dbReference type="InterPro" id="IPR037522">
    <property type="entry name" value="HD_GYP_dom"/>
</dbReference>
<dbReference type="PANTHER" id="PTHR43155">
    <property type="entry name" value="CYCLIC DI-GMP PHOSPHODIESTERASE PA4108-RELATED"/>
    <property type="match status" value="1"/>
</dbReference>
<keyword evidence="3" id="KW-1185">Reference proteome</keyword>
<evidence type="ECO:0000313" key="2">
    <source>
        <dbReference type="EMBL" id="SMF40938.1"/>
    </source>
</evidence>
<dbReference type="STRING" id="1513793.SAMN06296036_112114"/>
<dbReference type="Proteomes" id="UP000192907">
    <property type="component" value="Unassembled WGS sequence"/>
</dbReference>
<name>A0A1Y6C469_9BACT</name>
<sequence>MKSMNPSETHENIENLCPLDVTELKGRKTDFELYLDIAGKPVLYAEGPYEWSLSEIERLNHDGFSVLFYSKSNDDKVLQLLAQQSMDPVTLLHSDRVQQEQQDRVSLLLQTYRDWVSNVDLAPEQHEMAEEATTLVMETVSQNPTLIELLQALSEHDYYSFHHSMRTAAYGAVISIKLGCQTSQHLHDIILGCLVHDIGHLKVSKETLEKSERLNEREWFEIKQHPLHGMELLREVPLSPVTSEIVLHHHERVDGHGYPHGIKGSELLQEVKIVAFCDVFDALTSPRPYQKPVEFEQALSFIEQNALEYLDKRSFEVMGELIRGQKVKAPA</sequence>
<dbReference type="Pfam" id="PF13487">
    <property type="entry name" value="HD_5"/>
    <property type="match status" value="1"/>
</dbReference>
<reference evidence="3" key="1">
    <citation type="submission" date="2017-04" db="EMBL/GenBank/DDBJ databases">
        <authorList>
            <person name="Varghese N."/>
            <person name="Submissions S."/>
        </authorList>
    </citation>
    <scope>NUCLEOTIDE SEQUENCE [LARGE SCALE GENOMIC DNA]</scope>
    <source>
        <strain evidence="3">RKEM611</strain>
    </source>
</reference>